<dbReference type="Gene3D" id="3.40.50.170">
    <property type="entry name" value="Formyl transferase, N-terminal domain"/>
    <property type="match status" value="1"/>
</dbReference>
<protein>
    <recommendedName>
        <fullName evidence="4">Formyl transferase N-terminal domain-containing protein</fullName>
    </recommendedName>
</protein>
<gene>
    <name evidence="2" type="ORF">EIK79_06970</name>
</gene>
<feature type="compositionally biased region" description="Acidic residues" evidence="1">
    <location>
        <begin position="367"/>
        <end position="376"/>
    </location>
</feature>
<dbReference type="Proteomes" id="UP000282322">
    <property type="component" value="Unassembled WGS sequence"/>
</dbReference>
<organism evidence="2 3">
    <name type="scientific">Halocatena pleomorpha</name>
    <dbReference type="NCBI Taxonomy" id="1785090"/>
    <lineage>
        <taxon>Archaea</taxon>
        <taxon>Methanobacteriati</taxon>
        <taxon>Methanobacteriota</taxon>
        <taxon>Stenosarchaea group</taxon>
        <taxon>Halobacteria</taxon>
        <taxon>Halobacteriales</taxon>
        <taxon>Natronomonadaceae</taxon>
        <taxon>Halocatena</taxon>
    </lineage>
</organism>
<name>A0A3P3RDF3_9EURY</name>
<reference evidence="2 3" key="1">
    <citation type="submission" date="2018-11" db="EMBL/GenBank/DDBJ databases">
        <title>Taxonoimc description of Halomarina strain SPP-AMP-1.</title>
        <authorList>
            <person name="Pal Y."/>
            <person name="Srinivasana K."/>
            <person name="Verma A."/>
            <person name="Kumar P."/>
        </authorList>
    </citation>
    <scope>NUCLEOTIDE SEQUENCE [LARGE SCALE GENOMIC DNA]</scope>
    <source>
        <strain evidence="2 3">SPP-AMP-1</strain>
    </source>
</reference>
<dbReference type="InterPro" id="IPR036477">
    <property type="entry name" value="Formyl_transf_N_sf"/>
</dbReference>
<evidence type="ECO:0000313" key="2">
    <source>
        <dbReference type="EMBL" id="RRJ31451.1"/>
    </source>
</evidence>
<evidence type="ECO:0008006" key="4">
    <source>
        <dbReference type="Google" id="ProtNLM"/>
    </source>
</evidence>
<keyword evidence="3" id="KW-1185">Reference proteome</keyword>
<dbReference type="SUPFAM" id="SSF53328">
    <property type="entry name" value="Formyltransferase"/>
    <property type="match status" value="1"/>
</dbReference>
<dbReference type="AlphaFoldDB" id="A0A3P3RDF3"/>
<comment type="caution">
    <text evidence="2">The sequence shown here is derived from an EMBL/GenBank/DDBJ whole genome shotgun (WGS) entry which is preliminary data.</text>
</comment>
<evidence type="ECO:0000256" key="1">
    <source>
        <dbReference type="SAM" id="MobiDB-lite"/>
    </source>
</evidence>
<feature type="region of interest" description="Disordered" evidence="1">
    <location>
        <begin position="339"/>
        <end position="376"/>
    </location>
</feature>
<sequence length="376" mass="41642">MLPVINYRYQRRQTRWMVMSSSTPLQVCFLTGQRNIADWMVASVRAMMRATNAELSLVVHATSPDEGSTDSTLTHRLKRYCHASVKTVKYHIRRDPQTYTALSAIDGVVSVPCIQCKAQPAERLGVNIPSGVVKTIANACDVVVHYRVGILQGDILTRPQYGVLSFHHGDIRQYRGTPAGLWEFLHDAPQGGVTLQQLTPKLDAGAIVAFEPVDLTDATTWAAVRQRLFRVSPMVLVRGIRHIQDPSFEPVSVPDEDLGTLYYLSDVTLRVQAQYLFKEIRGLMSKPDAPPNGTDEDALAYAVGRYALDGISISRAAELADVDQWTMVETLQSAAIPPKLDPESVVDSRQGVGVTEETPNEYVAQFEDTDATDDDR</sequence>
<accession>A0A3P3RDF3</accession>
<dbReference type="EMBL" id="RRCH01000014">
    <property type="protein sequence ID" value="RRJ31451.1"/>
    <property type="molecule type" value="Genomic_DNA"/>
</dbReference>
<proteinExistence type="predicted"/>
<evidence type="ECO:0000313" key="3">
    <source>
        <dbReference type="Proteomes" id="UP000282322"/>
    </source>
</evidence>